<dbReference type="InterPro" id="IPR011009">
    <property type="entry name" value="Kinase-like_dom_sf"/>
</dbReference>
<dbReference type="Gene3D" id="1.10.510.10">
    <property type="entry name" value="Transferase(Phosphotransferase) domain 1"/>
    <property type="match status" value="1"/>
</dbReference>
<dbReference type="InterPro" id="IPR011050">
    <property type="entry name" value="Pectin_lyase_fold/virulence"/>
</dbReference>
<keyword evidence="5" id="KW-1185">Reference proteome</keyword>
<reference evidence="4 5" key="1">
    <citation type="journal article" date="2022" name="bioRxiv">
        <title>Genomics of Preaxostyla Flagellates Illuminates Evolutionary Transitions and the Path Towards Mitochondrial Loss.</title>
        <authorList>
            <person name="Novak L.V.F."/>
            <person name="Treitli S.C."/>
            <person name="Pyrih J."/>
            <person name="Halakuc P."/>
            <person name="Pipaliya S.V."/>
            <person name="Vacek V."/>
            <person name="Brzon O."/>
            <person name="Soukal P."/>
            <person name="Eme L."/>
            <person name="Dacks J.B."/>
            <person name="Karnkowska A."/>
            <person name="Elias M."/>
            <person name="Hampl V."/>
        </authorList>
    </citation>
    <scope>NUCLEOTIDE SEQUENCE [LARGE SCALE GENOMIC DNA]</scope>
    <source>
        <strain evidence="4">NAU3</strain>
        <tissue evidence="4">Gut</tissue>
    </source>
</reference>
<dbReference type="SUPFAM" id="SSF51126">
    <property type="entry name" value="Pectin lyase-like"/>
    <property type="match status" value="1"/>
</dbReference>
<gene>
    <name evidence="4" type="ORF">BLNAU_20257</name>
</gene>
<comment type="caution">
    <text evidence="4">The sequence shown here is derived from an EMBL/GenBank/DDBJ whole genome shotgun (WGS) entry which is preliminary data.</text>
</comment>
<feature type="domain" description="Protein kinase" evidence="3">
    <location>
        <begin position="2108"/>
        <end position="2408"/>
    </location>
</feature>
<feature type="signal peptide" evidence="2">
    <location>
        <begin position="1"/>
        <end position="22"/>
    </location>
</feature>
<evidence type="ECO:0000313" key="4">
    <source>
        <dbReference type="EMBL" id="KAK2944825.1"/>
    </source>
</evidence>
<dbReference type="InterPro" id="IPR000719">
    <property type="entry name" value="Prot_kinase_dom"/>
</dbReference>
<evidence type="ECO:0000313" key="5">
    <source>
        <dbReference type="Proteomes" id="UP001281761"/>
    </source>
</evidence>
<evidence type="ECO:0000259" key="3">
    <source>
        <dbReference type="PROSITE" id="PS50011"/>
    </source>
</evidence>
<proteinExistence type="predicted"/>
<organism evidence="4 5">
    <name type="scientific">Blattamonas nauphoetae</name>
    <dbReference type="NCBI Taxonomy" id="2049346"/>
    <lineage>
        <taxon>Eukaryota</taxon>
        <taxon>Metamonada</taxon>
        <taxon>Preaxostyla</taxon>
        <taxon>Oxymonadida</taxon>
        <taxon>Blattamonas</taxon>
    </lineage>
</organism>
<sequence length="2422" mass="261922">MLVFILTHFTLFVLSCPHPSSSLTTPSASRQPLSPLAAVLQLSPNAELRLNRPIFLPRGGFHTQNLEVDSLTLSLMGNSTSLHPTQQTRLDEVYGKSVVKEETLFRVTNSTVNLIELSLVVVEWDGSVASLSSSTASVESCKIESNIDNCAFLLVDSDFGGSSIVFRSCRHSSTSNYLRPLVGSSRSSRMERENLKSQKRSNRVDGRWSHTIVGFGMDLNSCELIGGTGPLFSMDGDSTIVVLAQTRMRNMTASSRSSPHLTTPSMQNIVGCEVTESTNHLSGTCVQTEQSGGSLLCSNTTFSSCLTSLTPSTGPPTFTLQHFSTPTTLTSSAALQNFTRCTFIDCSTSAVGGAISSVSKDTSLSISESSFLRCSAPINTLNGGAIYYRPAVSSNSFIVASSTFMRCSSYAGGSFYGSNCFDVSISNCFFHLSSSSLCGGAIDISYRSAPILFTNSVFSECSTGTNGGAIHVNERNPISLKSLLFRKCETLNNGHGHDLSLYNTGSSVLPSSNFDSCESTSKTPNTYLSLNSAACSLIPKTKNTVDLEWMKCSVSTIKDAITLKVSKVISGTMMMLVSNENGYDAFDEHSPPAAPRLLSFPFASSDESTITVGIRDTEVLQERSTYSVLSAAIYDSDVMVGSTSFVTPSIPRIHSISCRIGSGVDHGWVKMVGQRLVSGRYSVTLKGVTNFALDMTFEEGEGIQESTEMLIKLFGEGSKLKLGDDYEVESVTQKDTSTQIRLDPSTITLTIPTAPAITKVGSIEFTDSTKKVVSIELIGHFLSSSPLVVTLQHTTLLTKVNVTMVASNSENGKAEGVVFGSEGKEVELLFGGKYEIVGGRDSSNSAILFSAGLFVDVPKEPARVMSMKGDADGVNWVVITVTGFGLSEGVEYELKLDGTDLSDELVKHSAIVKVRGGLSGSEIVWRAELYPLDATNPNQLRFGYCYCVEGQGGLVVEDGVSFSTPFEKARIEGVSGVVLSGDRTRAIVTFSGRAFEGSMGKGRVSKEDVTWDSLSGLVIVDRTTCKGEFSAGLVESERELEYKSEYKVVGVDGGNYVVEEDVKVVIPAAPIVKSALASITPSTNHHFTVSLTGENLPESGEFTAQFEGVTETVPITFSSRVGSTSSAIDLKTGSEFEFASTYELVALWNEETGEHILCNGVTMTTPDPPLLVKISNEVLSSEALVCVKVTLTVSGMTAEKYTLEVCDVADSSNRRIELSVEFVSTGETSVVVEFEVYGSSKVGYGKTYKVVGMWSSKVRAVVGEGVEFTIPSSPVRIESAKCDLFGSKTDATITLFGVGFPGGTDFWIGIQEWDEKTTAGVGSVIRLDGKISGIGNQSSCVVMGSVFGVVDPELKYETRFVIVSLEMVDTESFVNENVGFSVPAGPPRLTSLSLLSYSKDEKIAVFSAGSSDTSPNEQFVVSVTSDTPPLSHNITLTFPTASNGEGRGILFAGEGETADLEYGVLYRVTGVKDTLDNVIPFVPGLSFETMEEPTRLTRIIAPLSFSADQTRLLIGVTGRRLDTSKEYVVEMTDSADSSSASNVTMNHTLDGWRVSAVVFGESVDLTPTHSYCVSGFFESGSSTSLFFESISFIVPEPPTITAITAHFSSEMNTSVIVEVEGKHLPTDSSYIIHLKQTSITLPLTFSSDATGETEPISLIRSGGLWFNELFEVEKIALKSEPAVQIPFVACSFGPFSSPTDLTIFADSTGSTDELSFGSASDPAKSVGLVFSVLEELRVRKARVCVMVSAEMEIGLDVSSMRLELRNDVIPHPTLRLRPSRVVEGMVRGTGTLEMESLTIEGSDEWKERGVSLVWMSGGFVEMKDVIVKWIESSSPLLSLSSLSLALFSDISFRSEGLSVFARVSNTSNMTLKSCSLTGSSSSPPSASTVSHTRNEGLCSWSGGVIELLDTDLDVISCQFEHLRQGGISMRNGRVEIHSSSFAKNVAGESEFPSVGQNIVCRGSGSVVIESLSGGDGTREHRNGWIVLEDESVFFVPILSRNEKGAERDKVGKEFRLSVTGEFLIPCGLWLEVFSIWEKKEHSTLPIALSESNTVDWAETSLVVRLTDAELNSLESKMEWRARLVFGEDELSGRKKSAVFDSQSVDSSADHRIECGSGVVDGCVKKKENEKKVELNEMDEAALILKMEVREELRGEEGFSSANMVKIGENSIVGDESNGMEEKGIRKGESEVVETRRVIRFGEDKETTIVFRNDTLFNRLHKVGGERGRMRKEEKEKIARELVRLVNSMRKNLDNLGALTRISPHTILLDRDNTVMLETREGAGVGEGTERNQNENEMCFFRFEPLCDGHEGKRWQAPELRENGGIDVEKAAVFSLGLVFWEMETETVPFCEVDSTNAQRLLGLGFGPSTERGVMDSMGQLVEKCLCLKVESRIGLNELVEALDSTTLFSDTATLMGEDPLAM</sequence>
<dbReference type="Proteomes" id="UP001281761">
    <property type="component" value="Unassembled WGS sequence"/>
</dbReference>
<dbReference type="PROSITE" id="PS50011">
    <property type="entry name" value="PROTEIN_KINASE_DOM"/>
    <property type="match status" value="1"/>
</dbReference>
<evidence type="ECO:0000256" key="2">
    <source>
        <dbReference type="SAM" id="SignalP"/>
    </source>
</evidence>
<feature type="compositionally biased region" description="Basic and acidic residues" evidence="1">
    <location>
        <begin position="188"/>
        <end position="202"/>
    </location>
</feature>
<name>A0ABQ9WZ89_9EUKA</name>
<evidence type="ECO:0000256" key="1">
    <source>
        <dbReference type="SAM" id="MobiDB-lite"/>
    </source>
</evidence>
<feature type="chain" id="PRO_5045792909" description="Protein kinase domain-containing protein" evidence="2">
    <location>
        <begin position="23"/>
        <end position="2422"/>
    </location>
</feature>
<dbReference type="EMBL" id="JARBJD010000283">
    <property type="protein sequence ID" value="KAK2944825.1"/>
    <property type="molecule type" value="Genomic_DNA"/>
</dbReference>
<keyword evidence="2" id="KW-0732">Signal</keyword>
<accession>A0ABQ9WZ89</accession>
<dbReference type="SUPFAM" id="SSF56112">
    <property type="entry name" value="Protein kinase-like (PK-like)"/>
    <property type="match status" value="1"/>
</dbReference>
<protein>
    <recommendedName>
        <fullName evidence="3">Protein kinase domain-containing protein</fullName>
    </recommendedName>
</protein>
<feature type="region of interest" description="Disordered" evidence="1">
    <location>
        <begin position="183"/>
        <end position="202"/>
    </location>
</feature>